<gene>
    <name evidence="4" type="ORF">HDF12_002256</name>
</gene>
<protein>
    <submittedName>
        <fullName evidence="4">Uncharacterized protein</fullName>
    </submittedName>
</protein>
<dbReference type="EMBL" id="JACCCV010000001">
    <property type="protein sequence ID" value="NYF51891.1"/>
    <property type="molecule type" value="Genomic_DNA"/>
</dbReference>
<dbReference type="Proteomes" id="UP000534186">
    <property type="component" value="Unassembled WGS sequence"/>
</dbReference>
<keyword evidence="3" id="KW-0732">Signal</keyword>
<keyword evidence="1" id="KW-0175">Coiled coil</keyword>
<evidence type="ECO:0000256" key="3">
    <source>
        <dbReference type="SAM" id="SignalP"/>
    </source>
</evidence>
<proteinExistence type="predicted"/>
<feature type="coiled-coil region" evidence="1">
    <location>
        <begin position="51"/>
        <end position="99"/>
    </location>
</feature>
<feature type="signal peptide" evidence="3">
    <location>
        <begin position="1"/>
        <end position="22"/>
    </location>
</feature>
<dbReference type="AlphaFoldDB" id="A0A7Y9NM34"/>
<dbReference type="Gene3D" id="1.20.5.340">
    <property type="match status" value="1"/>
</dbReference>
<evidence type="ECO:0000313" key="4">
    <source>
        <dbReference type="EMBL" id="NYF51891.1"/>
    </source>
</evidence>
<comment type="caution">
    <text evidence="4">The sequence shown here is derived from an EMBL/GenBank/DDBJ whole genome shotgun (WGS) entry which is preliminary data.</text>
</comment>
<feature type="compositionally biased region" description="Low complexity" evidence="2">
    <location>
        <begin position="25"/>
        <end position="35"/>
    </location>
</feature>
<name>A0A7Y9NM34_9BACT</name>
<evidence type="ECO:0000256" key="2">
    <source>
        <dbReference type="SAM" id="MobiDB-lite"/>
    </source>
</evidence>
<reference evidence="4 5" key="1">
    <citation type="submission" date="2020-07" db="EMBL/GenBank/DDBJ databases">
        <title>Genomic Encyclopedia of Type Strains, Phase IV (KMG-V): Genome sequencing to study the core and pangenomes of soil and plant-associated prokaryotes.</title>
        <authorList>
            <person name="Whitman W."/>
        </authorList>
    </citation>
    <scope>NUCLEOTIDE SEQUENCE [LARGE SCALE GENOMIC DNA]</scope>
    <source>
        <strain evidence="4 5">M8UP30</strain>
    </source>
</reference>
<accession>A0A7Y9NM34</accession>
<evidence type="ECO:0000256" key="1">
    <source>
        <dbReference type="SAM" id="Coils"/>
    </source>
</evidence>
<evidence type="ECO:0000313" key="5">
    <source>
        <dbReference type="Proteomes" id="UP000534186"/>
    </source>
</evidence>
<sequence length="619" mass="66186">MTKQLRATMAAILVISSISLQAQTGTATKKTTSKAPVHKKAPVETPLARQIRELREQMLSQQAQIDALKQQNADKDAKLAAAQQSAQDAQTAAASASAKADSLSSSLSTNTEAVSSLNSTVTDLKTTNVGLAQTISDTKKQMTDAIESPLAIHYKGVEITPVAFFAIESVYRQRSLNSDVNTPFNATPYPGAAQAHTSEFNFSGRQSRVGALFVGNPGPFKLSGYVEADFLSAGATSNENQSNSYTLRQRQIWGQVATNKGFTLTGGQMWSLVTETKKGTDNRTEVLPATVDSQYHVGFSWERQPGVRFQQKIGGLTAAVAVEQAEIIYSATNANANFFIGNAGAGGGLYNLTANYSNNVAPDVIVKFAYDAKYGHFEAGGLARWFRDRYYPNQTLTVPSAVGGNNNTKVGGGFFANARTPITHYADFGLHFLGGTGVGRYGTSTLPDVTVHPDGTLAPIKNYQFLGSLELHPQKKLDLDLYYGTEYAQRTTYLSTVGADAGKLVGYAPISSSNAGCGIETLPTSTGNGLAGAAPYNPGTPASCLGATRQVSELTGEFVYRFYNSPKYGRLQYTVQYSYLQRVGWAGLTSGTFGSSTATYGAPKANNNMVFTGLRYYIP</sequence>
<organism evidence="4 5">
    <name type="scientific">Tunturiibacter lichenicola</name>
    <dbReference type="NCBI Taxonomy" id="2051959"/>
    <lineage>
        <taxon>Bacteria</taxon>
        <taxon>Pseudomonadati</taxon>
        <taxon>Acidobacteriota</taxon>
        <taxon>Terriglobia</taxon>
        <taxon>Terriglobales</taxon>
        <taxon>Acidobacteriaceae</taxon>
        <taxon>Tunturiibacter</taxon>
    </lineage>
</organism>
<feature type="region of interest" description="Disordered" evidence="2">
    <location>
        <begin position="25"/>
        <end position="45"/>
    </location>
</feature>
<feature type="chain" id="PRO_5030850852" evidence="3">
    <location>
        <begin position="23"/>
        <end position="619"/>
    </location>
</feature>